<dbReference type="Proteomes" id="UP000294682">
    <property type="component" value="Unassembled WGS sequence"/>
</dbReference>
<organism evidence="3 4">
    <name type="scientific">Harryflintia acetispora</name>
    <dbReference type="NCBI Taxonomy" id="1849041"/>
    <lineage>
        <taxon>Bacteria</taxon>
        <taxon>Bacillati</taxon>
        <taxon>Bacillota</taxon>
        <taxon>Clostridia</taxon>
        <taxon>Eubacteriales</taxon>
        <taxon>Oscillospiraceae</taxon>
        <taxon>Harryflintia</taxon>
    </lineage>
</organism>
<feature type="region of interest" description="Disordered" evidence="1">
    <location>
        <begin position="291"/>
        <end position="323"/>
    </location>
</feature>
<feature type="transmembrane region" description="Helical" evidence="2">
    <location>
        <begin position="104"/>
        <end position="127"/>
    </location>
</feature>
<evidence type="ECO:0000256" key="1">
    <source>
        <dbReference type="SAM" id="MobiDB-lite"/>
    </source>
</evidence>
<gene>
    <name evidence="3" type="ORF">EDD78_101331</name>
</gene>
<keyword evidence="4" id="KW-1185">Reference proteome</keyword>
<protein>
    <submittedName>
        <fullName evidence="3">Membrane protein</fullName>
    </submittedName>
</protein>
<evidence type="ECO:0000313" key="3">
    <source>
        <dbReference type="EMBL" id="TCL45348.1"/>
    </source>
</evidence>
<feature type="transmembrane region" description="Helical" evidence="2">
    <location>
        <begin position="197"/>
        <end position="230"/>
    </location>
</feature>
<keyword evidence="2" id="KW-1133">Transmembrane helix</keyword>
<name>A0A9X8UM52_9FIRM</name>
<dbReference type="AlphaFoldDB" id="A0A9X8UM52"/>
<proteinExistence type="predicted"/>
<keyword evidence="2" id="KW-0472">Membrane</keyword>
<dbReference type="Pfam" id="PF06161">
    <property type="entry name" value="DUF975"/>
    <property type="match status" value="1"/>
</dbReference>
<feature type="transmembrane region" description="Helical" evidence="2">
    <location>
        <begin position="21"/>
        <end position="43"/>
    </location>
</feature>
<evidence type="ECO:0000313" key="4">
    <source>
        <dbReference type="Proteomes" id="UP000294682"/>
    </source>
</evidence>
<dbReference type="RefSeq" id="WP_132083676.1">
    <property type="nucleotide sequence ID" value="NZ_JADNAH010000004.1"/>
</dbReference>
<evidence type="ECO:0000256" key="2">
    <source>
        <dbReference type="SAM" id="Phobius"/>
    </source>
</evidence>
<feature type="compositionally biased region" description="Acidic residues" evidence="1">
    <location>
        <begin position="314"/>
        <end position="323"/>
    </location>
</feature>
<keyword evidence="2" id="KW-0812">Transmembrane</keyword>
<feature type="transmembrane region" description="Helical" evidence="2">
    <location>
        <begin position="236"/>
        <end position="257"/>
    </location>
</feature>
<feature type="transmembrane region" description="Helical" evidence="2">
    <location>
        <begin position="147"/>
        <end position="176"/>
    </location>
</feature>
<reference evidence="3 4" key="1">
    <citation type="submission" date="2019-03" db="EMBL/GenBank/DDBJ databases">
        <title>Genomic Encyclopedia of Type Strains, Phase IV (KMG-IV): sequencing the most valuable type-strain genomes for metagenomic binning, comparative biology and taxonomic classification.</title>
        <authorList>
            <person name="Goeker M."/>
        </authorList>
    </citation>
    <scope>NUCLEOTIDE SEQUENCE [LARGE SCALE GENOMIC DNA]</scope>
    <source>
        <strain evidence="3 4">DSM 100433</strain>
    </source>
</reference>
<dbReference type="InterPro" id="IPR010380">
    <property type="entry name" value="DUF975"/>
</dbReference>
<accession>A0A9X8UM52</accession>
<sequence length="323" mass="35462">MIKAKEARAVGRQMIGENKGLLVGSYLAYFGISVGLSLISMFFGNSQALTFIWSIAILFITYPLMLGLLHINNMVYYKRQCRVGNLFDFFSNYRVSLKVIGVNLILTVIMMAVMIPIMIIMLGSIFASVSIGLLGGVQSNINLSSMLGSFLLCMLLVMVLAMLISSFMMASYFIALRNRSITFGKLLGSSFKIGGKYVWRYFTFQLSFIGWMLLCIVPFLVVTVFVAIAGPGLGSIALLMLMLIVFIAGIFAVSLYINAASVAFFNTAIDEYEQLHPDYSGFVPPHIPQAPGFPQEGGEQNYGQPGDGSYGQEGQDEQGPEIH</sequence>
<dbReference type="EMBL" id="SLUK01000001">
    <property type="protein sequence ID" value="TCL45348.1"/>
    <property type="molecule type" value="Genomic_DNA"/>
</dbReference>
<feature type="transmembrane region" description="Helical" evidence="2">
    <location>
        <begin position="49"/>
        <end position="69"/>
    </location>
</feature>
<comment type="caution">
    <text evidence="3">The sequence shown here is derived from an EMBL/GenBank/DDBJ whole genome shotgun (WGS) entry which is preliminary data.</text>
</comment>